<dbReference type="NCBIfam" id="NF003676">
    <property type="entry name" value="PRK05303.1"/>
    <property type="match status" value="1"/>
</dbReference>
<dbReference type="PANTHER" id="PTHR30381:SF0">
    <property type="entry name" value="FLAGELLAR P-RING PROTEIN"/>
    <property type="match status" value="1"/>
</dbReference>
<evidence type="ECO:0000256" key="2">
    <source>
        <dbReference type="ARBA" id="ARBA00004117"/>
    </source>
</evidence>
<comment type="similarity">
    <text evidence="5">Belongs to the FlgI family.</text>
</comment>
<organism evidence="6 7">
    <name type="scientific">Candidatus Nitrobium versatile</name>
    <dbReference type="NCBI Taxonomy" id="2884831"/>
    <lineage>
        <taxon>Bacteria</taxon>
        <taxon>Pseudomonadati</taxon>
        <taxon>Nitrospirota</taxon>
        <taxon>Nitrospiria</taxon>
        <taxon>Nitrospirales</taxon>
        <taxon>Nitrospiraceae</taxon>
        <taxon>Candidatus Nitrobium</taxon>
    </lineage>
</organism>
<dbReference type="InterPro" id="IPR001782">
    <property type="entry name" value="Flag_FlgI"/>
</dbReference>
<dbReference type="EMBL" id="JAIOIV010000024">
    <property type="protein sequence ID" value="MBZ0155167.1"/>
    <property type="molecule type" value="Genomic_DNA"/>
</dbReference>
<reference evidence="6" key="2">
    <citation type="submission" date="2021-08" db="EMBL/GenBank/DDBJ databases">
        <authorList>
            <person name="Dalcin Martins P."/>
        </authorList>
    </citation>
    <scope>NUCLEOTIDE SEQUENCE</scope>
    <source>
        <strain evidence="6">MAG_39</strain>
    </source>
</reference>
<keyword evidence="4 5" id="KW-0975">Bacterial flagellum</keyword>
<dbReference type="Pfam" id="PF02119">
    <property type="entry name" value="FlgI"/>
    <property type="match status" value="1"/>
</dbReference>
<comment type="subcellular location">
    <subcellularLocation>
        <location evidence="2 5">Bacterial flagellum basal body</location>
    </subcellularLocation>
</comment>
<keyword evidence="6" id="KW-0969">Cilium</keyword>
<protein>
    <recommendedName>
        <fullName evidence="5">Flagellar P-ring protein</fullName>
    </recommendedName>
    <alternativeName>
        <fullName evidence="5">Basal body P-ring protein</fullName>
    </alternativeName>
</protein>
<evidence type="ECO:0000256" key="1">
    <source>
        <dbReference type="ARBA" id="ARBA00002591"/>
    </source>
</evidence>
<comment type="subunit">
    <text evidence="5">The basal body constitutes a major portion of the flagellar organelle and consists of four rings (L,P,S, and M) mounted on a central rod.</text>
</comment>
<gene>
    <name evidence="5" type="primary">flgI</name>
    <name evidence="6" type="ORF">K8I29_03005</name>
</gene>
<evidence type="ECO:0000313" key="6">
    <source>
        <dbReference type="EMBL" id="MBZ0155167.1"/>
    </source>
</evidence>
<name>A0A953J8F2_9BACT</name>
<feature type="chain" id="PRO_5038192379" description="Flagellar P-ring protein" evidence="5">
    <location>
        <begin position="36"/>
        <end position="380"/>
    </location>
</feature>
<reference evidence="6" key="1">
    <citation type="journal article" date="2021" name="bioRxiv">
        <title>Unraveling nitrogen, sulfur and carbon metabolic pathways and microbial community transcriptional responses to substrate deprivation and toxicity stresses in a bioreactor mimicking anoxic brackish coastal sediment conditions.</title>
        <authorList>
            <person name="Martins P.D."/>
            <person name="Echeveste M.J."/>
            <person name="Arshad A."/>
            <person name="Kurth J."/>
            <person name="Ouboter H."/>
            <person name="Jetten M.S.M."/>
            <person name="Welte C.U."/>
        </authorList>
    </citation>
    <scope>NUCLEOTIDE SEQUENCE</scope>
    <source>
        <strain evidence="6">MAG_39</strain>
    </source>
</reference>
<evidence type="ECO:0000256" key="3">
    <source>
        <dbReference type="ARBA" id="ARBA00022729"/>
    </source>
</evidence>
<dbReference type="Proteomes" id="UP000705867">
    <property type="component" value="Unassembled WGS sequence"/>
</dbReference>
<keyword evidence="6" id="KW-0966">Cell projection</keyword>
<evidence type="ECO:0000256" key="5">
    <source>
        <dbReference type="HAMAP-Rule" id="MF_00416"/>
    </source>
</evidence>
<evidence type="ECO:0000313" key="7">
    <source>
        <dbReference type="Proteomes" id="UP000705867"/>
    </source>
</evidence>
<proteinExistence type="inferred from homology"/>
<feature type="signal peptide" evidence="5">
    <location>
        <begin position="1"/>
        <end position="35"/>
    </location>
</feature>
<dbReference type="PANTHER" id="PTHR30381">
    <property type="entry name" value="FLAGELLAR P-RING PERIPLASMIC PROTEIN FLGI"/>
    <property type="match status" value="1"/>
</dbReference>
<accession>A0A953J8F2</accession>
<dbReference type="HAMAP" id="MF_00416">
    <property type="entry name" value="FlgI"/>
    <property type="match status" value="1"/>
</dbReference>
<dbReference type="PRINTS" id="PR01010">
    <property type="entry name" value="FLGPRINGFLGI"/>
</dbReference>
<comment type="caution">
    <text evidence="6">The sequence shown here is derived from an EMBL/GenBank/DDBJ whole genome shotgun (WGS) entry which is preliminary data.</text>
</comment>
<dbReference type="AlphaFoldDB" id="A0A953J8F2"/>
<dbReference type="GO" id="GO:0030288">
    <property type="term" value="C:outer membrane-bounded periplasmic space"/>
    <property type="evidence" value="ECO:0007669"/>
    <property type="project" value="InterPro"/>
</dbReference>
<evidence type="ECO:0000256" key="4">
    <source>
        <dbReference type="ARBA" id="ARBA00023143"/>
    </source>
</evidence>
<dbReference type="PROSITE" id="PS51257">
    <property type="entry name" value="PROKAR_LIPOPROTEIN"/>
    <property type="match status" value="1"/>
</dbReference>
<dbReference type="GO" id="GO:0009428">
    <property type="term" value="C:bacterial-type flagellum basal body, distal rod, P ring"/>
    <property type="evidence" value="ECO:0007669"/>
    <property type="project" value="InterPro"/>
</dbReference>
<sequence length="380" mass="39550" precursor="true">MRSGNTIRSAKGRGVLFLCCAFSLACCLLSSSAYAERIKDIAQFSGVRENELIGYGIVVGLNGTGDKDGTYIFQPFANMLTRMGVTVNSADLKGKTKNIAAVIVTAKLPTMVKPGSKVDVQVSSIGDAKSLQGGTLLMAPLKGPDENVYAVAQGPVSIGGFTAGGGGTSATKNHPNVGIVPNGAIVEREVPVHLNRKNRLDLLLASQDITTAKKVADKVNEGLGGNFARAEGPSVIAVLIPDSYNDRVVELMSKIELMNVEIDTPARVVVNERTGTVVIGENVTISPIALAHGGLSIEISTDFEVSQPPPFAPGGAQTVVVPQKDVKVEEKKASLMEVKGATIGALVKALNALGVTPRDLVAILQAIKAAGSLKAELVIM</sequence>
<dbReference type="GO" id="GO:0071973">
    <property type="term" value="P:bacterial-type flagellum-dependent cell motility"/>
    <property type="evidence" value="ECO:0007669"/>
    <property type="project" value="InterPro"/>
</dbReference>
<keyword evidence="6" id="KW-0282">Flagellum</keyword>
<dbReference type="GO" id="GO:0005198">
    <property type="term" value="F:structural molecule activity"/>
    <property type="evidence" value="ECO:0007669"/>
    <property type="project" value="InterPro"/>
</dbReference>
<comment type="function">
    <text evidence="1 5">Assembles around the rod to form the L-ring and probably protects the motor/basal body from shearing forces during rotation.</text>
</comment>
<keyword evidence="3 5" id="KW-0732">Signal</keyword>